<organism evidence="3 4">
    <name type="scientific">Diutina rugosa</name>
    <name type="common">Yeast</name>
    <name type="synonym">Candida rugosa</name>
    <dbReference type="NCBI Taxonomy" id="5481"/>
    <lineage>
        <taxon>Eukaryota</taxon>
        <taxon>Fungi</taxon>
        <taxon>Dikarya</taxon>
        <taxon>Ascomycota</taxon>
        <taxon>Saccharomycotina</taxon>
        <taxon>Pichiomycetes</taxon>
        <taxon>Debaryomycetaceae</taxon>
        <taxon>Diutina</taxon>
    </lineage>
</organism>
<comment type="caution">
    <text evidence="3">The sequence shown here is derived from an EMBL/GenBank/DDBJ whole genome shotgun (WGS) entry which is preliminary data.</text>
</comment>
<name>A0A642URE5_DIURU</name>
<dbReference type="Proteomes" id="UP000449547">
    <property type="component" value="Unassembled WGS sequence"/>
</dbReference>
<keyword evidence="2" id="KW-0732">Signal</keyword>
<dbReference type="GeneID" id="54780678"/>
<evidence type="ECO:0000313" key="4">
    <source>
        <dbReference type="Proteomes" id="UP000449547"/>
    </source>
</evidence>
<evidence type="ECO:0008006" key="5">
    <source>
        <dbReference type="Google" id="ProtNLM"/>
    </source>
</evidence>
<dbReference type="AlphaFoldDB" id="A0A642URE5"/>
<gene>
    <name evidence="3" type="ORF">DIURU_002027</name>
</gene>
<keyword evidence="4" id="KW-1185">Reference proteome</keyword>
<feature type="chain" id="PRO_5024917425" description="Opaque-phase-specific protein OP4" evidence="2">
    <location>
        <begin position="19"/>
        <end position="293"/>
    </location>
</feature>
<dbReference type="RefSeq" id="XP_034013160.1">
    <property type="nucleotide sequence ID" value="XM_034154634.1"/>
</dbReference>
<feature type="region of interest" description="Disordered" evidence="1">
    <location>
        <begin position="268"/>
        <end position="293"/>
    </location>
</feature>
<dbReference type="EMBL" id="SWFT01000064">
    <property type="protein sequence ID" value="KAA8904075.1"/>
    <property type="molecule type" value="Genomic_DNA"/>
</dbReference>
<evidence type="ECO:0000256" key="2">
    <source>
        <dbReference type="SAM" id="SignalP"/>
    </source>
</evidence>
<dbReference type="VEuPathDB" id="FungiDB:DIURU_002027"/>
<reference evidence="3 4" key="1">
    <citation type="submission" date="2019-07" db="EMBL/GenBank/DDBJ databases">
        <title>Genome assembly of two rare yeast pathogens: Diutina rugosa and Trichomonascus ciferrii.</title>
        <authorList>
            <person name="Mixao V."/>
            <person name="Saus E."/>
            <person name="Hansen A."/>
            <person name="Lass-Flor C."/>
            <person name="Gabaldon T."/>
        </authorList>
    </citation>
    <scope>NUCLEOTIDE SEQUENCE [LARGE SCALE GENOMIC DNA]</scope>
    <source>
        <strain evidence="3 4">CBS 613</strain>
    </source>
</reference>
<feature type="compositionally biased region" description="Low complexity" evidence="1">
    <location>
        <begin position="268"/>
        <end position="283"/>
    </location>
</feature>
<sequence length="293" mass="31651">MKFSTAAVAAVAAASVSAQAIPAPVVVEEGLEKRAELNDVLGAIDNLVAVLNTKREAGEIDVVAYAAELAQRDFDWSALLQSLLKALPGLIKSVWDSGIIQSVFKAIWNNQTIKDALFNGLKYVLNAILGLFTKSADTTPAAATGKAQTKRMLDELERLQMSNDLSARDFVDTIGTIIKAIWNSGIIQSVFNWVINWVKTNPEQVQNLLKSALSVVSKLVSSIWTWAQQNGYVEKVFQWIGANIGKILTSVINFILSLFGGNKAGTTTQSAAPAPAPAATGAPKQKREFNRMY</sequence>
<evidence type="ECO:0000313" key="3">
    <source>
        <dbReference type="EMBL" id="KAA8904075.1"/>
    </source>
</evidence>
<protein>
    <recommendedName>
        <fullName evidence="5">Opaque-phase-specific protein OP4</fullName>
    </recommendedName>
</protein>
<proteinExistence type="predicted"/>
<feature type="signal peptide" evidence="2">
    <location>
        <begin position="1"/>
        <end position="18"/>
    </location>
</feature>
<accession>A0A642URE5</accession>
<dbReference type="OrthoDB" id="4025946at2759"/>
<evidence type="ECO:0000256" key="1">
    <source>
        <dbReference type="SAM" id="MobiDB-lite"/>
    </source>
</evidence>